<dbReference type="AlphaFoldDB" id="A0A6J4NGH2"/>
<evidence type="ECO:0000313" key="2">
    <source>
        <dbReference type="EMBL" id="CAA9387106.1"/>
    </source>
</evidence>
<feature type="compositionally biased region" description="Basic and acidic residues" evidence="1">
    <location>
        <begin position="118"/>
        <end position="131"/>
    </location>
</feature>
<proteinExistence type="predicted"/>
<feature type="non-terminal residue" evidence="2">
    <location>
        <position position="131"/>
    </location>
</feature>
<gene>
    <name evidence="2" type="ORF">AVDCRST_MAG51-181</name>
</gene>
<feature type="region of interest" description="Disordered" evidence="1">
    <location>
        <begin position="25"/>
        <end position="131"/>
    </location>
</feature>
<feature type="non-terminal residue" evidence="2">
    <location>
        <position position="1"/>
    </location>
</feature>
<dbReference type="EMBL" id="CADCUX010000047">
    <property type="protein sequence ID" value="CAA9387106.1"/>
    <property type="molecule type" value="Genomic_DNA"/>
</dbReference>
<organism evidence="2">
    <name type="scientific">uncultured Ramlibacter sp</name>
    <dbReference type="NCBI Taxonomy" id="260755"/>
    <lineage>
        <taxon>Bacteria</taxon>
        <taxon>Pseudomonadati</taxon>
        <taxon>Pseudomonadota</taxon>
        <taxon>Betaproteobacteria</taxon>
        <taxon>Burkholderiales</taxon>
        <taxon>Comamonadaceae</taxon>
        <taxon>Ramlibacter</taxon>
        <taxon>environmental samples</taxon>
    </lineage>
</organism>
<reference evidence="2" key="1">
    <citation type="submission" date="2020-02" db="EMBL/GenBank/DDBJ databases">
        <authorList>
            <person name="Meier V. D."/>
        </authorList>
    </citation>
    <scope>NUCLEOTIDE SEQUENCE</scope>
    <source>
        <strain evidence="2">AVDCRST_MAG51</strain>
    </source>
</reference>
<accession>A0A6J4NGH2</accession>
<feature type="compositionally biased region" description="Basic residues" evidence="1">
    <location>
        <begin position="25"/>
        <end position="80"/>
    </location>
</feature>
<protein>
    <submittedName>
        <fullName evidence="2">Uncharacterized protein</fullName>
    </submittedName>
</protein>
<feature type="compositionally biased region" description="Basic residues" evidence="1">
    <location>
        <begin position="88"/>
        <end position="102"/>
    </location>
</feature>
<evidence type="ECO:0000256" key="1">
    <source>
        <dbReference type="SAM" id="MobiDB-lite"/>
    </source>
</evidence>
<name>A0A6J4NGH2_9BURK</name>
<feature type="compositionally biased region" description="Low complexity" evidence="1">
    <location>
        <begin position="108"/>
        <end position="117"/>
    </location>
</feature>
<sequence>GNHEYVNRPRSSAGVWCAVGLRRRAGRGLRHRHPGRAGFDRRRRGQRGTERRRRDRRRTGRSRCRRQPARAGHRRRRCRGQRADRRRSGPCRRGCRHRHRAVRPFESPEPAGGAAPGRDGRTDRVAASRPL</sequence>